<protein>
    <submittedName>
        <fullName evidence="3">Ferritin-like domain-containing protein</fullName>
    </submittedName>
</protein>
<dbReference type="InterPro" id="IPR009078">
    <property type="entry name" value="Ferritin-like_SF"/>
</dbReference>
<dbReference type="AlphaFoldDB" id="A0AAX3TD40"/>
<feature type="compositionally biased region" description="Polar residues" evidence="1">
    <location>
        <begin position="1"/>
        <end position="14"/>
    </location>
</feature>
<dbReference type="Proteomes" id="UP001213504">
    <property type="component" value="Chromosome"/>
</dbReference>
<organism evidence="3 4">
    <name type="scientific">Gordonia hongkongensis</name>
    <dbReference type="NCBI Taxonomy" id="1701090"/>
    <lineage>
        <taxon>Bacteria</taxon>
        <taxon>Bacillati</taxon>
        <taxon>Actinomycetota</taxon>
        <taxon>Actinomycetes</taxon>
        <taxon>Mycobacteriales</taxon>
        <taxon>Gordoniaceae</taxon>
        <taxon>Gordonia</taxon>
    </lineage>
</organism>
<dbReference type="Gene3D" id="1.20.1260.10">
    <property type="match status" value="1"/>
</dbReference>
<reference evidence="3" key="1">
    <citation type="submission" date="2023-04" db="EMBL/GenBank/DDBJ databases">
        <title>Complete genome sequence of a phthalic acid esters degrading bacterial strain.</title>
        <authorList>
            <person name="Weng L."/>
            <person name="Jia Y."/>
            <person name="Ren L."/>
        </authorList>
    </citation>
    <scope>NUCLEOTIDE SEQUENCE</scope>
    <source>
        <strain evidence="3">RL-LY01</strain>
    </source>
</reference>
<feature type="region of interest" description="Disordered" evidence="1">
    <location>
        <begin position="1"/>
        <end position="21"/>
    </location>
</feature>
<dbReference type="Pfam" id="PF14530">
    <property type="entry name" value="DUF4439"/>
    <property type="match status" value="1"/>
</dbReference>
<dbReference type="InterPro" id="IPR012347">
    <property type="entry name" value="Ferritin-like"/>
</dbReference>
<sequence>MTSPVNTPASNSPAAQADPDDPLVVAAETENAAIFTYGVITAFVAASRRRTVAEYADAHRARRDEIDRTIEAAGNTPPLAAAGYTLPVEVTDPTTAARAALGAEIDCASAYRALLEQADDETGRRIGADGLSESAVRAARWRVALQESPVTVAFPGSPADG</sequence>
<proteinExistence type="predicted"/>
<feature type="domain" description="DUF4439" evidence="2">
    <location>
        <begin position="25"/>
        <end position="158"/>
    </location>
</feature>
<dbReference type="SUPFAM" id="SSF47240">
    <property type="entry name" value="Ferritin-like"/>
    <property type="match status" value="1"/>
</dbReference>
<name>A0AAX3TD40_9ACTN</name>
<evidence type="ECO:0000256" key="1">
    <source>
        <dbReference type="SAM" id="MobiDB-lite"/>
    </source>
</evidence>
<dbReference type="InterPro" id="IPR029447">
    <property type="entry name" value="DUF4439"/>
</dbReference>
<dbReference type="EMBL" id="CP121270">
    <property type="protein sequence ID" value="WFP26786.1"/>
    <property type="molecule type" value="Genomic_DNA"/>
</dbReference>
<dbReference type="CDD" id="cd00657">
    <property type="entry name" value="Ferritin_like"/>
    <property type="match status" value="1"/>
</dbReference>
<evidence type="ECO:0000259" key="2">
    <source>
        <dbReference type="Pfam" id="PF14530"/>
    </source>
</evidence>
<evidence type="ECO:0000313" key="3">
    <source>
        <dbReference type="EMBL" id="WFP26786.1"/>
    </source>
</evidence>
<gene>
    <name evidence="3" type="ORF">P9A14_10035</name>
</gene>
<accession>A0AAX3TD40</accession>
<dbReference type="RefSeq" id="WP_068971275.1">
    <property type="nucleotide sequence ID" value="NZ_CBDRND010000001.1"/>
</dbReference>
<evidence type="ECO:0000313" key="4">
    <source>
        <dbReference type="Proteomes" id="UP001213504"/>
    </source>
</evidence>